<dbReference type="PANTHER" id="PTHR34406:SF1">
    <property type="entry name" value="PROTEIN YCEI"/>
    <property type="match status" value="1"/>
</dbReference>
<dbReference type="SMART" id="SM00867">
    <property type="entry name" value="YceI"/>
    <property type="match status" value="1"/>
</dbReference>
<dbReference type="Gene3D" id="2.40.128.110">
    <property type="entry name" value="Lipid/polyisoprenoid-binding, YceI-like"/>
    <property type="match status" value="1"/>
</dbReference>
<dbReference type="AlphaFoldDB" id="A0A4Q1KBQ3"/>
<evidence type="ECO:0000259" key="1">
    <source>
        <dbReference type="SMART" id="SM00867"/>
    </source>
</evidence>
<comment type="caution">
    <text evidence="2">The sequence shown here is derived from an EMBL/GenBank/DDBJ whole genome shotgun (WGS) entry which is preliminary data.</text>
</comment>
<gene>
    <name evidence="2" type="ORF">EQG61_04980</name>
</gene>
<accession>A0A4Q1KBQ3</accession>
<protein>
    <submittedName>
        <fullName evidence="2">YceI family protein</fullName>
    </submittedName>
</protein>
<dbReference type="OrthoDB" id="116832at2"/>
<dbReference type="RefSeq" id="WP_129460807.1">
    <property type="nucleotide sequence ID" value="NZ_SBKN01000002.1"/>
</dbReference>
<dbReference type="InterPro" id="IPR036761">
    <property type="entry name" value="TTHA0802/YceI-like_sf"/>
</dbReference>
<dbReference type="Proteomes" id="UP000289857">
    <property type="component" value="Unassembled WGS sequence"/>
</dbReference>
<evidence type="ECO:0000313" key="3">
    <source>
        <dbReference type="Proteomes" id="UP000289857"/>
    </source>
</evidence>
<dbReference type="EMBL" id="SBKN01000002">
    <property type="protein sequence ID" value="RXR23327.1"/>
    <property type="molecule type" value="Genomic_DNA"/>
</dbReference>
<sequence length="177" mass="19091">MKKIGIVVLLLTSMVGFSQKMMTRSGEIKFDATVGSSVDEVKATSNTVSCIFDKATGDIAVQAMVKSFKFKSPLMEEHFNENYMESDKLPKTTFKGKVVGFEGKSGSFDVEGDLTIHGVTQKVKTKMTVTVAAGKVSIAGNFTVKLKDYNIDVPALAKKTLAETAKLSVNLDLAPKP</sequence>
<dbReference type="InterPro" id="IPR007372">
    <property type="entry name" value="Lipid/polyisoprenoid-bd_YceI"/>
</dbReference>
<organism evidence="2 3">
    <name type="scientific">Flavobacterium stagni</name>
    <dbReference type="NCBI Taxonomy" id="2506421"/>
    <lineage>
        <taxon>Bacteria</taxon>
        <taxon>Pseudomonadati</taxon>
        <taxon>Bacteroidota</taxon>
        <taxon>Flavobacteriia</taxon>
        <taxon>Flavobacteriales</taxon>
        <taxon>Flavobacteriaceae</taxon>
        <taxon>Flavobacterium</taxon>
    </lineage>
</organism>
<dbReference type="PANTHER" id="PTHR34406">
    <property type="entry name" value="PROTEIN YCEI"/>
    <property type="match status" value="1"/>
</dbReference>
<dbReference type="SUPFAM" id="SSF101874">
    <property type="entry name" value="YceI-like"/>
    <property type="match status" value="1"/>
</dbReference>
<keyword evidence="3" id="KW-1185">Reference proteome</keyword>
<proteinExistence type="predicted"/>
<evidence type="ECO:0000313" key="2">
    <source>
        <dbReference type="EMBL" id="RXR23327.1"/>
    </source>
</evidence>
<name>A0A4Q1KBQ3_9FLAO</name>
<feature type="domain" description="Lipid/polyisoprenoid-binding YceI-like" evidence="1">
    <location>
        <begin position="27"/>
        <end position="174"/>
    </location>
</feature>
<reference evidence="3" key="1">
    <citation type="submission" date="2019-01" db="EMBL/GenBank/DDBJ databases">
        <title>Cytophagaceae bacterium strain CAR-16.</title>
        <authorList>
            <person name="Chen W.-M."/>
        </authorList>
    </citation>
    <scope>NUCLEOTIDE SEQUENCE [LARGE SCALE GENOMIC DNA]</scope>
    <source>
        <strain evidence="3">WWJ-16</strain>
    </source>
</reference>
<dbReference type="Pfam" id="PF04264">
    <property type="entry name" value="YceI"/>
    <property type="match status" value="1"/>
</dbReference>